<name>A0AAD5KPX3_9FUNG</name>
<protein>
    <submittedName>
        <fullName evidence="1">Uncharacterized protein</fullName>
    </submittedName>
</protein>
<gene>
    <name evidence="1" type="ORF">BDA99DRAFT_533875</name>
</gene>
<reference evidence="1" key="2">
    <citation type="submission" date="2023-02" db="EMBL/GenBank/DDBJ databases">
        <authorList>
            <consortium name="DOE Joint Genome Institute"/>
            <person name="Mondo S.J."/>
            <person name="Chang Y."/>
            <person name="Wang Y."/>
            <person name="Ahrendt S."/>
            <person name="Andreopoulos W."/>
            <person name="Barry K."/>
            <person name="Beard J."/>
            <person name="Benny G.L."/>
            <person name="Blankenship S."/>
            <person name="Bonito G."/>
            <person name="Cuomo C."/>
            <person name="Desiro A."/>
            <person name="Gervers K.A."/>
            <person name="Hundley H."/>
            <person name="Kuo A."/>
            <person name="LaButti K."/>
            <person name="Lang B.F."/>
            <person name="Lipzen A."/>
            <person name="O'Donnell K."/>
            <person name="Pangilinan J."/>
            <person name="Reynolds N."/>
            <person name="Sandor L."/>
            <person name="Smith M.W."/>
            <person name="Tsang A."/>
            <person name="Grigoriev I.V."/>
            <person name="Stajich J.E."/>
            <person name="Spatafora J.W."/>
        </authorList>
    </citation>
    <scope>NUCLEOTIDE SEQUENCE</scope>
    <source>
        <strain evidence="1">RSA 2281</strain>
    </source>
</reference>
<dbReference type="AlphaFoldDB" id="A0AAD5KPX3"/>
<sequence length="158" mass="18980">MRCLSVLYLYDYLVFNSQDFYQLLNLIAQRSKPSELYIKSIRCVDDNVMEMCSRIQSLKYLTFEHVRVDDIIDMQQQAFVQRVPRLLNLERLILYNMDLTMNDWRCIMINMKESEYETYSPPMLRSFDMDVIAMTKFVPDKHYTIIYSVEYHSISCSS</sequence>
<dbReference type="SUPFAM" id="SSF52047">
    <property type="entry name" value="RNI-like"/>
    <property type="match status" value="1"/>
</dbReference>
<evidence type="ECO:0000313" key="2">
    <source>
        <dbReference type="Proteomes" id="UP001209540"/>
    </source>
</evidence>
<accession>A0AAD5KPX3</accession>
<dbReference type="Proteomes" id="UP001209540">
    <property type="component" value="Unassembled WGS sequence"/>
</dbReference>
<dbReference type="EMBL" id="JAIXMP010000005">
    <property type="protein sequence ID" value="KAI9273051.1"/>
    <property type="molecule type" value="Genomic_DNA"/>
</dbReference>
<reference evidence="1" key="1">
    <citation type="journal article" date="2022" name="IScience">
        <title>Evolution of zygomycete secretomes and the origins of terrestrial fungal ecologies.</title>
        <authorList>
            <person name="Chang Y."/>
            <person name="Wang Y."/>
            <person name="Mondo S."/>
            <person name="Ahrendt S."/>
            <person name="Andreopoulos W."/>
            <person name="Barry K."/>
            <person name="Beard J."/>
            <person name="Benny G.L."/>
            <person name="Blankenship S."/>
            <person name="Bonito G."/>
            <person name="Cuomo C."/>
            <person name="Desiro A."/>
            <person name="Gervers K.A."/>
            <person name="Hundley H."/>
            <person name="Kuo A."/>
            <person name="LaButti K."/>
            <person name="Lang B.F."/>
            <person name="Lipzen A."/>
            <person name="O'Donnell K."/>
            <person name="Pangilinan J."/>
            <person name="Reynolds N."/>
            <person name="Sandor L."/>
            <person name="Smith M.E."/>
            <person name="Tsang A."/>
            <person name="Grigoriev I.V."/>
            <person name="Stajich J.E."/>
            <person name="Spatafora J.W."/>
        </authorList>
    </citation>
    <scope>NUCLEOTIDE SEQUENCE</scope>
    <source>
        <strain evidence="1">RSA 2281</strain>
    </source>
</reference>
<comment type="caution">
    <text evidence="1">The sequence shown here is derived from an EMBL/GenBank/DDBJ whole genome shotgun (WGS) entry which is preliminary data.</text>
</comment>
<keyword evidence="2" id="KW-1185">Reference proteome</keyword>
<proteinExistence type="predicted"/>
<organism evidence="1 2">
    <name type="scientific">Phascolomyces articulosus</name>
    <dbReference type="NCBI Taxonomy" id="60185"/>
    <lineage>
        <taxon>Eukaryota</taxon>
        <taxon>Fungi</taxon>
        <taxon>Fungi incertae sedis</taxon>
        <taxon>Mucoromycota</taxon>
        <taxon>Mucoromycotina</taxon>
        <taxon>Mucoromycetes</taxon>
        <taxon>Mucorales</taxon>
        <taxon>Lichtheimiaceae</taxon>
        <taxon>Phascolomyces</taxon>
    </lineage>
</organism>
<evidence type="ECO:0000313" key="1">
    <source>
        <dbReference type="EMBL" id="KAI9273051.1"/>
    </source>
</evidence>